<protein>
    <submittedName>
        <fullName evidence="1">Uncharacterized protein</fullName>
    </submittedName>
</protein>
<name>A0A8S5LFZ3_9CAUD</name>
<organism evidence="1">
    <name type="scientific">Myoviridae sp. ctHP32</name>
    <dbReference type="NCBI Taxonomy" id="2823539"/>
    <lineage>
        <taxon>Viruses</taxon>
        <taxon>Duplodnaviria</taxon>
        <taxon>Heunggongvirae</taxon>
        <taxon>Uroviricota</taxon>
        <taxon>Caudoviricetes</taxon>
    </lineage>
</organism>
<proteinExistence type="predicted"/>
<reference evidence="1" key="1">
    <citation type="journal article" date="2021" name="Proc. Natl. Acad. Sci. U.S.A.">
        <title>A Catalog of Tens of Thousands of Viruses from Human Metagenomes Reveals Hidden Associations with Chronic Diseases.</title>
        <authorList>
            <person name="Tisza M.J."/>
            <person name="Buck C.B."/>
        </authorList>
    </citation>
    <scope>NUCLEOTIDE SEQUENCE</scope>
    <source>
        <strain evidence="1">CtHP32</strain>
    </source>
</reference>
<dbReference type="EMBL" id="BK014710">
    <property type="protein sequence ID" value="DAD68839.1"/>
    <property type="molecule type" value="Genomic_DNA"/>
</dbReference>
<accession>A0A8S5LFZ3</accession>
<sequence>MLLSLLYSESCPFLFFIDDCLRRNPEQIRKLDNQ</sequence>
<evidence type="ECO:0000313" key="1">
    <source>
        <dbReference type="EMBL" id="DAD68839.1"/>
    </source>
</evidence>